<gene>
    <name evidence="5" type="ORF">MNAB215_473</name>
</gene>
<dbReference type="GO" id="GO:0042619">
    <property type="term" value="P:poly-hydroxybutyrate biosynthetic process"/>
    <property type="evidence" value="ECO:0007669"/>
    <property type="project" value="InterPro"/>
</dbReference>
<dbReference type="AlphaFoldDB" id="A0A2U3P3H6"/>
<dbReference type="PANTHER" id="PTHR36837:SF5">
    <property type="entry name" value="POLY-3-HYDROXYBUTYRATE SYNTHASE"/>
    <property type="match status" value="1"/>
</dbReference>
<dbReference type="EMBL" id="FUEZ01000003">
    <property type="protein sequence ID" value="SPM38296.1"/>
    <property type="molecule type" value="Genomic_DNA"/>
</dbReference>
<dbReference type="InterPro" id="IPR051321">
    <property type="entry name" value="PHA/PHB_synthase"/>
</dbReference>
<dbReference type="SUPFAM" id="SSF53474">
    <property type="entry name" value="alpha/beta-Hydrolases"/>
    <property type="match status" value="1"/>
</dbReference>
<keyword evidence="6" id="KW-1185">Reference proteome</keyword>
<organism evidence="5 6">
    <name type="scientific">Mycobacterium numidiamassiliense</name>
    <dbReference type="NCBI Taxonomy" id="1841861"/>
    <lineage>
        <taxon>Bacteria</taxon>
        <taxon>Bacillati</taxon>
        <taxon>Actinomycetota</taxon>
        <taxon>Actinomycetes</taxon>
        <taxon>Mycobacteriales</taxon>
        <taxon>Mycobacteriaceae</taxon>
        <taxon>Mycobacterium</taxon>
    </lineage>
</organism>
<keyword evidence="2" id="KW-0012">Acyltransferase</keyword>
<dbReference type="Pfam" id="PF07167">
    <property type="entry name" value="PhaC_N"/>
    <property type="match status" value="1"/>
</dbReference>
<feature type="region of interest" description="Disordered" evidence="3">
    <location>
        <begin position="545"/>
        <end position="571"/>
    </location>
</feature>
<dbReference type="InterPro" id="IPR010941">
    <property type="entry name" value="PhaC_N"/>
</dbReference>
<accession>A0A2U3P3H6</accession>
<reference evidence="5 6" key="1">
    <citation type="submission" date="2017-01" db="EMBL/GenBank/DDBJ databases">
        <authorList>
            <consortium name="Urmite Genomes"/>
        </authorList>
    </citation>
    <scope>NUCLEOTIDE SEQUENCE [LARGE SCALE GENOMIC DNA]</scope>
    <source>
        <strain evidence="5 6">AB215</strain>
    </source>
</reference>
<dbReference type="STRING" id="1841861.GCA_900157365_04676"/>
<evidence type="ECO:0000256" key="1">
    <source>
        <dbReference type="ARBA" id="ARBA00022679"/>
    </source>
</evidence>
<proteinExistence type="predicted"/>
<protein>
    <submittedName>
        <fullName evidence="5">Poly(3-hydroxyalkanoate) synthetase</fullName>
    </submittedName>
</protein>
<dbReference type="PANTHER" id="PTHR36837">
    <property type="entry name" value="POLY(3-HYDROXYALKANOATE) POLYMERASE SUBUNIT PHAC"/>
    <property type="match status" value="1"/>
</dbReference>
<dbReference type="InterPro" id="IPR029058">
    <property type="entry name" value="AB_hydrolase_fold"/>
</dbReference>
<dbReference type="Gene3D" id="3.40.50.1820">
    <property type="entry name" value="alpha/beta hydrolase"/>
    <property type="match status" value="1"/>
</dbReference>
<evidence type="ECO:0000256" key="2">
    <source>
        <dbReference type="ARBA" id="ARBA00023315"/>
    </source>
</evidence>
<evidence type="ECO:0000256" key="3">
    <source>
        <dbReference type="SAM" id="MobiDB-lite"/>
    </source>
</evidence>
<dbReference type="Proteomes" id="UP000240424">
    <property type="component" value="Unassembled WGS sequence"/>
</dbReference>
<feature type="domain" description="Poly-beta-hydroxybutyrate polymerase N-terminal" evidence="4">
    <location>
        <begin position="85"/>
        <end position="252"/>
    </location>
</feature>
<dbReference type="GO" id="GO:0016746">
    <property type="term" value="F:acyltransferase activity"/>
    <property type="evidence" value="ECO:0007669"/>
    <property type="project" value="UniProtKB-KW"/>
</dbReference>
<evidence type="ECO:0000313" key="6">
    <source>
        <dbReference type="Proteomes" id="UP000240424"/>
    </source>
</evidence>
<evidence type="ECO:0000313" key="5">
    <source>
        <dbReference type="EMBL" id="SPM38296.1"/>
    </source>
</evidence>
<name>A0A2U3P3H6_9MYCO</name>
<evidence type="ECO:0000259" key="4">
    <source>
        <dbReference type="Pfam" id="PF07167"/>
    </source>
</evidence>
<sequence>MTMAKALNSANTVAKADELAAPLDLLLTSATKPFASRMMPNATWARFGAGLAQHPGAVAGRAGTFTRELGDIALGKSHRVPARADKRFSDPAWQENPLLHRIMQAYLAGTEAAEGLLADAGLDWRDGEKMRFVMDNVVEGLAPSNNPLISPLGWKALIDTGGLSAVRGAKAFARDMLSKPRVPAMVEPDAFTVGETVAITKGAVVLQTSMFELIQYVPQTPKVQTVPLIMVPPVINKYYIMDIAPGRSMIEYFVQQGQQVFAISWRNPQARHRDWGFDAYGGAIVEAMDAVEKITGTDSTHLLATCSGGILAAMTAAHLAEIGEGDRIAGLALAVTVLDETRAGFAAAAMSDRAAQAAIRVSGRKGYLDGRDMAEMFAWLRPTDLVWRYVVNNYVQGRKPAPFDVLFWNADTTRMAAALHRDMVLLGLNNELITPGAVSMLGSPVDLGKITSDAYVIGGVADHISPWQATYRSARLLGSKDNRYVLSTSGHIAALVNPPGNPKASYRTGPVDAETPEQWLDSAEKSADSWWPDYVAWLAERSGPEVDAPKTLGSEDLPPLGPAPGSYVMEK</sequence>
<keyword evidence="1" id="KW-0808">Transferase</keyword>